<gene>
    <name evidence="3" type="ORF">POCULU_LOCUS9966</name>
</gene>
<dbReference type="AlphaFoldDB" id="A0A9N9H1P1"/>
<keyword evidence="2" id="KW-0472">Membrane</keyword>
<keyword evidence="2" id="KW-1133">Transmembrane helix</keyword>
<feature type="transmembrane region" description="Helical" evidence="2">
    <location>
        <begin position="105"/>
        <end position="123"/>
    </location>
</feature>
<reference evidence="3" key="1">
    <citation type="submission" date="2021-06" db="EMBL/GenBank/DDBJ databases">
        <authorList>
            <person name="Kallberg Y."/>
            <person name="Tangrot J."/>
            <person name="Rosling A."/>
        </authorList>
    </citation>
    <scope>NUCLEOTIDE SEQUENCE</scope>
    <source>
        <strain evidence="3">IA702</strain>
    </source>
</reference>
<keyword evidence="2" id="KW-0812">Transmembrane</keyword>
<dbReference type="EMBL" id="CAJVPJ010004373">
    <property type="protein sequence ID" value="CAG8651359.1"/>
    <property type="molecule type" value="Genomic_DNA"/>
</dbReference>
<dbReference type="InterPro" id="IPR029058">
    <property type="entry name" value="AB_hydrolase_fold"/>
</dbReference>
<keyword evidence="4" id="KW-1185">Reference proteome</keyword>
<comment type="caution">
    <text evidence="3">The sequence shown here is derived from an EMBL/GenBank/DDBJ whole genome shotgun (WGS) entry which is preliminary data.</text>
</comment>
<accession>A0A9N9H1P1</accession>
<evidence type="ECO:0000313" key="4">
    <source>
        <dbReference type="Proteomes" id="UP000789572"/>
    </source>
</evidence>
<protein>
    <submittedName>
        <fullName evidence="3">6308_t:CDS:1</fullName>
    </submittedName>
</protein>
<name>A0A9N9H1P1_9GLOM</name>
<organism evidence="3 4">
    <name type="scientific">Paraglomus occultum</name>
    <dbReference type="NCBI Taxonomy" id="144539"/>
    <lineage>
        <taxon>Eukaryota</taxon>
        <taxon>Fungi</taxon>
        <taxon>Fungi incertae sedis</taxon>
        <taxon>Mucoromycota</taxon>
        <taxon>Glomeromycotina</taxon>
        <taxon>Glomeromycetes</taxon>
        <taxon>Paraglomerales</taxon>
        <taxon>Paraglomeraceae</taxon>
        <taxon>Paraglomus</taxon>
    </lineage>
</organism>
<evidence type="ECO:0000256" key="1">
    <source>
        <dbReference type="SAM" id="MobiDB-lite"/>
    </source>
</evidence>
<evidence type="ECO:0000256" key="2">
    <source>
        <dbReference type="SAM" id="Phobius"/>
    </source>
</evidence>
<dbReference type="OrthoDB" id="426718at2759"/>
<feature type="region of interest" description="Disordered" evidence="1">
    <location>
        <begin position="23"/>
        <end position="61"/>
    </location>
</feature>
<proteinExistence type="predicted"/>
<feature type="compositionally biased region" description="Low complexity" evidence="1">
    <location>
        <begin position="25"/>
        <end position="54"/>
    </location>
</feature>
<dbReference type="Proteomes" id="UP000789572">
    <property type="component" value="Unassembled WGS sequence"/>
</dbReference>
<feature type="non-terminal residue" evidence="3">
    <location>
        <position position="1"/>
    </location>
</feature>
<dbReference type="Gene3D" id="3.40.50.1820">
    <property type="entry name" value="alpha/beta hydrolase"/>
    <property type="match status" value="1"/>
</dbReference>
<evidence type="ECO:0000313" key="3">
    <source>
        <dbReference type="EMBL" id="CAG8651359.1"/>
    </source>
</evidence>
<sequence length="337" mass="38154">MDKPTSNLLNGDLLDVTQKKKIVTDESSTSDSDSEPITTTAARSVSSSSAPSTKKTSKPRCSNREDFTLPLLKYIAHTAKTLVLTFLFDWSQIIRHPIGSLTTLVVYPVSSGIMVVVSVAFRLGSRFKRKQQKVHSKIFDDDRRPLVEQAGIYLDNKLLGLKVDAVTKITHYEDYADPCYKKPSFSIDVAELLLMLSALMYEREHIDCIEDKSEEDMEDMVALEADDNNIEIVNSGRDQTPNEIQEEENEYKVEDGEKKKRDHSILYILRKANKWGLRFYKLSELGTETSPFCGAFYSEKHNFIVIAFKGTTPTDFAEWAVDATFMRTSGKTQLFGE</sequence>